<sequence>MSKLQIAAHGKGSSGALAKHQDKLEREFAENLLRVARKANSAADPKRINRHELVTAEARKRGVRFLPLQVMRPIFQAADL</sequence>
<dbReference type="Proteomes" id="UP000078572">
    <property type="component" value="Plasmid pRI-1"/>
</dbReference>
<gene>
    <name evidence="2" type="ORF">A9Y76_27920</name>
</gene>
<accession>A0A192A839</accession>
<dbReference type="AlphaFoldDB" id="A0A192A839"/>
<protein>
    <submittedName>
        <fullName evidence="2">Uncharacterized protein</fullName>
    </submittedName>
</protein>
<feature type="region of interest" description="Disordered" evidence="1">
    <location>
        <begin position="1"/>
        <end position="21"/>
    </location>
</feature>
<dbReference type="EMBL" id="CP016024">
    <property type="protein sequence ID" value="ANJ76426.1"/>
    <property type="molecule type" value="Genomic_DNA"/>
</dbReference>
<evidence type="ECO:0000313" key="3">
    <source>
        <dbReference type="Proteomes" id="UP000078572"/>
    </source>
</evidence>
<dbReference type="OrthoDB" id="9869476at2"/>
<name>A0A192A839_9RALS</name>
<keyword evidence="2" id="KW-0614">Plasmid</keyword>
<dbReference type="GeneID" id="61529862"/>
<evidence type="ECO:0000313" key="2">
    <source>
        <dbReference type="EMBL" id="ANJ76426.1"/>
    </source>
</evidence>
<proteinExistence type="predicted"/>
<dbReference type="RefSeq" id="WP_024979648.1">
    <property type="nucleotide sequence ID" value="NZ_CP016024.1"/>
</dbReference>
<geneLocation type="plasmid" evidence="3">
    <name>pri-1</name>
</geneLocation>
<keyword evidence="3" id="KW-1185">Reference proteome</keyword>
<evidence type="ECO:0000256" key="1">
    <source>
        <dbReference type="SAM" id="MobiDB-lite"/>
    </source>
</evidence>
<reference evidence="3" key="1">
    <citation type="submission" date="2016-06" db="EMBL/GenBank/DDBJ databases">
        <authorList>
            <person name="Xu Y."/>
            <person name="Nagy A."/>
            <person name="Yan X."/>
            <person name="Kim S.W."/>
            <person name="Haley B."/>
            <person name="Liu N.T."/>
            <person name="Nou X."/>
        </authorList>
    </citation>
    <scope>NUCLEOTIDE SEQUENCE [LARGE SCALE GENOMIC DNA]</scope>
    <source>
        <strain evidence="3">ATCC 49129</strain>
        <plasmid evidence="3">pri-1</plasmid>
    </source>
</reference>
<organism evidence="2 3">
    <name type="scientific">Ralstonia insidiosa</name>
    <dbReference type="NCBI Taxonomy" id="190721"/>
    <lineage>
        <taxon>Bacteria</taxon>
        <taxon>Pseudomonadati</taxon>
        <taxon>Pseudomonadota</taxon>
        <taxon>Betaproteobacteria</taxon>
        <taxon>Burkholderiales</taxon>
        <taxon>Burkholderiaceae</taxon>
        <taxon>Ralstonia</taxon>
    </lineage>
</organism>